<accession>A0AC35GEM1</accession>
<protein>
    <submittedName>
        <fullName evidence="2">Uncharacterized protein</fullName>
    </submittedName>
</protein>
<sequence length="158" mass="18535">MAIFFLKCQRLTFNELQNFTTSGIIKAIHLERNVLIDENGKIVPFEEVLKTLVSIKSIYFEFSKDYFTSINCGTVFAIIDILEKHEFYSFTLSNIPECFEFQPIFDYMQKPNIIRPKLSFSLSISDSCQKRINAAIPFCQKDQILYNVEFPGKYRSYF</sequence>
<dbReference type="WBParaSite" id="PS1159_v2.g4351.t1">
    <property type="protein sequence ID" value="PS1159_v2.g4351.t1"/>
    <property type="gene ID" value="PS1159_v2.g4351"/>
</dbReference>
<organism evidence="1 2">
    <name type="scientific">Panagrolaimus sp. PS1159</name>
    <dbReference type="NCBI Taxonomy" id="55785"/>
    <lineage>
        <taxon>Eukaryota</taxon>
        <taxon>Metazoa</taxon>
        <taxon>Ecdysozoa</taxon>
        <taxon>Nematoda</taxon>
        <taxon>Chromadorea</taxon>
        <taxon>Rhabditida</taxon>
        <taxon>Tylenchina</taxon>
        <taxon>Panagrolaimomorpha</taxon>
        <taxon>Panagrolaimoidea</taxon>
        <taxon>Panagrolaimidae</taxon>
        <taxon>Panagrolaimus</taxon>
    </lineage>
</organism>
<reference evidence="2" key="1">
    <citation type="submission" date="2022-11" db="UniProtKB">
        <authorList>
            <consortium name="WormBaseParasite"/>
        </authorList>
    </citation>
    <scope>IDENTIFICATION</scope>
</reference>
<evidence type="ECO:0000313" key="2">
    <source>
        <dbReference type="WBParaSite" id="PS1159_v2.g4351.t1"/>
    </source>
</evidence>
<name>A0AC35GEM1_9BILA</name>
<dbReference type="Proteomes" id="UP000887580">
    <property type="component" value="Unplaced"/>
</dbReference>
<evidence type="ECO:0000313" key="1">
    <source>
        <dbReference type="Proteomes" id="UP000887580"/>
    </source>
</evidence>
<proteinExistence type="predicted"/>